<feature type="domain" description="Vacuolar sorting protein 39/Transforming growth factor beta receptor-associated" evidence="5">
    <location>
        <begin position="234"/>
        <end position="336"/>
    </location>
</feature>
<dbReference type="PANTHER" id="PTHR12894">
    <property type="entry name" value="CNH DOMAIN CONTAINING"/>
    <property type="match status" value="1"/>
</dbReference>
<evidence type="ECO:0000313" key="6">
    <source>
        <dbReference type="EMBL" id="CAD7626189.1"/>
    </source>
</evidence>
<dbReference type="GO" id="GO:0005737">
    <property type="term" value="C:cytoplasm"/>
    <property type="evidence" value="ECO:0007669"/>
    <property type="project" value="TreeGrafter"/>
</dbReference>
<feature type="repeat" description="CHCR" evidence="4">
    <location>
        <begin position="351"/>
        <end position="514"/>
    </location>
</feature>
<dbReference type="Pfam" id="PF23556">
    <property type="entry name" value="TPR_Vps41"/>
    <property type="match status" value="1"/>
</dbReference>
<dbReference type="GO" id="GO:0016020">
    <property type="term" value="C:membrane"/>
    <property type="evidence" value="ECO:0007669"/>
    <property type="project" value="TreeGrafter"/>
</dbReference>
<gene>
    <name evidence="6" type="ORF">OSB1V03_LOCUS6622</name>
</gene>
<dbReference type="InterPro" id="IPR032914">
    <property type="entry name" value="Vam6/VPS39/TRAP1"/>
</dbReference>
<dbReference type="GO" id="GO:0006914">
    <property type="term" value="P:autophagy"/>
    <property type="evidence" value="ECO:0007669"/>
    <property type="project" value="TreeGrafter"/>
</dbReference>
<dbReference type="InterPro" id="IPR000547">
    <property type="entry name" value="Clathrin_H-chain/VPS_repeat"/>
</dbReference>
<evidence type="ECO:0000256" key="2">
    <source>
        <dbReference type="ARBA" id="ARBA00023136"/>
    </source>
</evidence>
<protein>
    <recommendedName>
        <fullName evidence="5">Vacuolar sorting protein 39/Transforming growth factor beta receptor-associated domain-containing protein</fullName>
    </recommendedName>
</protein>
<name>A0A7R9KNQ8_9ACAR</name>
<evidence type="ECO:0000256" key="1">
    <source>
        <dbReference type="ARBA" id="ARBA00004184"/>
    </source>
</evidence>
<dbReference type="PANTHER" id="PTHR12894:SF49">
    <property type="entry name" value="VAM6_VPS39-LIKE PROTEIN"/>
    <property type="match status" value="1"/>
</dbReference>
<accession>A0A7R9KNQ8</accession>
<reference evidence="6" key="1">
    <citation type="submission" date="2020-11" db="EMBL/GenBank/DDBJ databases">
        <authorList>
            <person name="Tran Van P."/>
        </authorList>
    </citation>
    <scope>NUCLEOTIDE SEQUENCE</scope>
</reference>
<evidence type="ECO:0000259" key="5">
    <source>
        <dbReference type="Pfam" id="PF10366"/>
    </source>
</evidence>
<dbReference type="InterPro" id="IPR019452">
    <property type="entry name" value="VPS39/TGF_beta_rcpt-assoc_1"/>
</dbReference>
<organism evidence="6">
    <name type="scientific">Medioppia subpectinata</name>
    <dbReference type="NCBI Taxonomy" id="1979941"/>
    <lineage>
        <taxon>Eukaryota</taxon>
        <taxon>Metazoa</taxon>
        <taxon>Ecdysozoa</taxon>
        <taxon>Arthropoda</taxon>
        <taxon>Chelicerata</taxon>
        <taxon>Arachnida</taxon>
        <taxon>Acari</taxon>
        <taxon>Acariformes</taxon>
        <taxon>Sarcoptiformes</taxon>
        <taxon>Oribatida</taxon>
        <taxon>Brachypylina</taxon>
        <taxon>Oppioidea</taxon>
        <taxon>Oppiidae</taxon>
        <taxon>Medioppia</taxon>
    </lineage>
</organism>
<dbReference type="OrthoDB" id="5325112at2759"/>
<sequence>MTVEPKVDIQRIDLTALSANKIKLIVKCINRRGHLLLASNNDVFCMIRVPHEQQIYQLMSEHHFELALQVANMWTEETGDDVVAGGEDNASESTKKEQMMLKIKNMHAFDLFCKKQYKEALVLFLKLETDPSQVIGLFPDLLPEDFRNKLEYPSKPPQLLGADLETGLFCLIDYLLEVRRNLANAAAAANGQSGATISSSTSSASIGGNSAAETDSPSTAAASAKAKYQLKSIIDTTLLKCYLQTNDALVAPLLRLPDNKCHLEEVEKALKKHHKYNELIILYQNKGLHKNALDLLHKQSRKKDSPLAGYKRTVQYLQHLNAEHLDLIFEYSEWVLKNHPEDGIKIFTDDAVVDMELLPREEVVAFLQRINDDLLIPYLEHLIFVWNDTTPAFHNTLIHKYRERVRMLLTDHKNSVAAGETEPVGAGEEPGELGELRQNLLKFLDDSDHYSTETLPTYLLNDGLFEERAVVMGKIGNHKEALVIYVHMLHDTQRAEQYCQRMYDKGLPENKDVR</sequence>
<evidence type="ECO:0000256" key="3">
    <source>
        <dbReference type="ARBA" id="ARBA00038201"/>
    </source>
</evidence>
<evidence type="ECO:0000313" key="7">
    <source>
        <dbReference type="Proteomes" id="UP000759131"/>
    </source>
</evidence>
<dbReference type="GO" id="GO:0034058">
    <property type="term" value="P:endosomal vesicle fusion"/>
    <property type="evidence" value="ECO:0007669"/>
    <property type="project" value="TreeGrafter"/>
</dbReference>
<comment type="subcellular location">
    <subcellularLocation>
        <location evidence="1">Endomembrane system</location>
        <topology evidence="1">Peripheral membrane protein</topology>
    </subcellularLocation>
</comment>
<dbReference type="Proteomes" id="UP000759131">
    <property type="component" value="Unassembled WGS sequence"/>
</dbReference>
<dbReference type="PROSITE" id="PS50236">
    <property type="entry name" value="CHCR"/>
    <property type="match status" value="1"/>
</dbReference>
<evidence type="ECO:0000256" key="4">
    <source>
        <dbReference type="PROSITE-ProRule" id="PRU01006"/>
    </source>
</evidence>
<keyword evidence="7" id="KW-1185">Reference proteome</keyword>
<dbReference type="GO" id="GO:0012505">
    <property type="term" value="C:endomembrane system"/>
    <property type="evidence" value="ECO:0007669"/>
    <property type="project" value="UniProtKB-SubCell"/>
</dbReference>
<dbReference type="GO" id="GO:0006886">
    <property type="term" value="P:intracellular protein transport"/>
    <property type="evidence" value="ECO:0007669"/>
    <property type="project" value="UniProtKB-UniRule"/>
</dbReference>
<keyword evidence="2" id="KW-0472">Membrane</keyword>
<dbReference type="EMBL" id="OC858219">
    <property type="protein sequence ID" value="CAD7626189.1"/>
    <property type="molecule type" value="Genomic_DNA"/>
</dbReference>
<dbReference type="Pfam" id="PF10366">
    <property type="entry name" value="Vps39_1"/>
    <property type="match status" value="1"/>
</dbReference>
<dbReference type="EMBL" id="CAJPIZ010003644">
    <property type="protein sequence ID" value="CAG2106619.1"/>
    <property type="molecule type" value="Genomic_DNA"/>
</dbReference>
<dbReference type="AlphaFoldDB" id="A0A7R9KNQ8"/>
<comment type="similarity">
    <text evidence="3">Belongs to the VAM6/VPS39 family.</text>
</comment>
<proteinExistence type="inferred from homology"/>